<protein>
    <submittedName>
        <fullName evidence="2">Helix-turn-helix domain-containing protein</fullName>
    </submittedName>
</protein>
<accession>A0ABT4RJH4</accession>
<evidence type="ECO:0000313" key="3">
    <source>
        <dbReference type="Proteomes" id="UP001147700"/>
    </source>
</evidence>
<dbReference type="RefSeq" id="WP_270006421.1">
    <property type="nucleotide sequence ID" value="NZ_JAPCID010000018.1"/>
</dbReference>
<dbReference type="SUPFAM" id="SSF46955">
    <property type="entry name" value="Putative DNA-binding domain"/>
    <property type="match status" value="1"/>
</dbReference>
<feature type="domain" description="Helix-turn-helix" evidence="1">
    <location>
        <begin position="11"/>
        <end position="63"/>
    </location>
</feature>
<reference evidence="2" key="1">
    <citation type="submission" date="2022-10" db="EMBL/GenBank/DDBJ databases">
        <title>The WGS of Solirubrobacter sp. CPCC 204708.</title>
        <authorList>
            <person name="Jiang Z."/>
        </authorList>
    </citation>
    <scope>NUCLEOTIDE SEQUENCE</scope>
    <source>
        <strain evidence="2">CPCC 204708</strain>
    </source>
</reference>
<dbReference type="Pfam" id="PF12728">
    <property type="entry name" value="HTH_17"/>
    <property type="match status" value="1"/>
</dbReference>
<keyword evidence="3" id="KW-1185">Reference proteome</keyword>
<dbReference type="NCBIfam" id="TIGR01764">
    <property type="entry name" value="excise"/>
    <property type="match status" value="1"/>
</dbReference>
<sequence>MDMTANLDTDLLKPTEVAARLRVSRSWVYEAAKEGRIPSVRLGGPDGPLRFLAHDVDAWLDRARSAWVPGETTTAATRRAARPVSLVPAQLSIDTIIDGQGAP</sequence>
<dbReference type="InterPro" id="IPR010093">
    <property type="entry name" value="SinI_DNA-bd"/>
</dbReference>
<dbReference type="EMBL" id="JAPCID010000018">
    <property type="protein sequence ID" value="MDA0138719.1"/>
    <property type="molecule type" value="Genomic_DNA"/>
</dbReference>
<dbReference type="Proteomes" id="UP001147700">
    <property type="component" value="Unassembled WGS sequence"/>
</dbReference>
<dbReference type="InterPro" id="IPR009061">
    <property type="entry name" value="DNA-bd_dom_put_sf"/>
</dbReference>
<proteinExistence type="predicted"/>
<gene>
    <name evidence="2" type="ORF">OJ962_14540</name>
</gene>
<evidence type="ECO:0000313" key="2">
    <source>
        <dbReference type="EMBL" id="MDA0138719.1"/>
    </source>
</evidence>
<dbReference type="InterPro" id="IPR041657">
    <property type="entry name" value="HTH_17"/>
</dbReference>
<organism evidence="2 3">
    <name type="scientific">Solirubrobacter deserti</name>
    <dbReference type="NCBI Taxonomy" id="2282478"/>
    <lineage>
        <taxon>Bacteria</taxon>
        <taxon>Bacillati</taxon>
        <taxon>Actinomycetota</taxon>
        <taxon>Thermoleophilia</taxon>
        <taxon>Solirubrobacterales</taxon>
        <taxon>Solirubrobacteraceae</taxon>
        <taxon>Solirubrobacter</taxon>
    </lineage>
</organism>
<comment type="caution">
    <text evidence="2">The sequence shown here is derived from an EMBL/GenBank/DDBJ whole genome shotgun (WGS) entry which is preliminary data.</text>
</comment>
<evidence type="ECO:0000259" key="1">
    <source>
        <dbReference type="Pfam" id="PF12728"/>
    </source>
</evidence>
<name>A0ABT4RJH4_9ACTN</name>